<evidence type="ECO:0000259" key="1">
    <source>
        <dbReference type="Pfam" id="PF08874"/>
    </source>
</evidence>
<evidence type="ECO:0000313" key="3">
    <source>
        <dbReference type="Proteomes" id="UP000434850"/>
    </source>
</evidence>
<dbReference type="Proteomes" id="UP000434850">
    <property type="component" value="Unassembled WGS sequence"/>
</dbReference>
<organism evidence="2 3">
    <name type="scientific">Mucilaginibacter aquatilis</name>
    <dbReference type="NCBI Taxonomy" id="1517760"/>
    <lineage>
        <taxon>Bacteria</taxon>
        <taxon>Pseudomonadati</taxon>
        <taxon>Bacteroidota</taxon>
        <taxon>Sphingobacteriia</taxon>
        <taxon>Sphingobacteriales</taxon>
        <taxon>Sphingobacteriaceae</taxon>
        <taxon>Mucilaginibacter</taxon>
    </lineage>
</organism>
<dbReference type="RefSeq" id="WP_157540225.1">
    <property type="nucleotide sequence ID" value="NZ_WQLA01000002.1"/>
</dbReference>
<dbReference type="OrthoDB" id="127805at2"/>
<gene>
    <name evidence="2" type="ORF">GO816_04780</name>
</gene>
<reference evidence="2 3" key="1">
    <citation type="submission" date="2019-12" db="EMBL/GenBank/DDBJ databases">
        <title>Mucilaginibacter sp. HME9299 genome sequencing and assembly.</title>
        <authorList>
            <person name="Kang H."/>
            <person name="Kim H."/>
            <person name="Joh K."/>
        </authorList>
    </citation>
    <scope>NUCLEOTIDE SEQUENCE [LARGE SCALE GENOMIC DNA]</scope>
    <source>
        <strain evidence="2 3">HME9299</strain>
    </source>
</reference>
<proteinExistence type="predicted"/>
<sequence length="261" mass="30372">MSQLHILNGDATFQEFNDTGIDGDVLVWREVFSEGPLAVKLDADFWHERQKFTGLTFNDTPDGYEHKVLHELEKLNQPYTDITLWFDFDLHCQVNMLGVMQLLQQQVDLSGPEIYLICPDCFPGVSNFRGMGQLTGKQLEVLYDNRLHLGEYDFKLASEAWRAYNTFNADKLDRFIDSTPFWGGLHQLKFALEAQMRRLEVNEQGLNYIEEKLLLIYQNGVNNQEAIYEAFWRDEAIYGMGDAEINTYLNRLQQRGLIRLV</sequence>
<feature type="domain" description="DUF1835" evidence="1">
    <location>
        <begin position="5"/>
        <end position="106"/>
    </location>
</feature>
<dbReference type="InterPro" id="IPR014973">
    <property type="entry name" value="DUF1835"/>
</dbReference>
<dbReference type="AlphaFoldDB" id="A0A6I4I5G0"/>
<dbReference type="Pfam" id="PF08874">
    <property type="entry name" value="DUF1835"/>
    <property type="match status" value="1"/>
</dbReference>
<dbReference type="EMBL" id="WQLA01000002">
    <property type="protein sequence ID" value="MVN90435.1"/>
    <property type="molecule type" value="Genomic_DNA"/>
</dbReference>
<name>A0A6I4I5G0_9SPHI</name>
<accession>A0A6I4I5G0</accession>
<keyword evidence="3" id="KW-1185">Reference proteome</keyword>
<evidence type="ECO:0000313" key="2">
    <source>
        <dbReference type="EMBL" id="MVN90435.1"/>
    </source>
</evidence>
<comment type="caution">
    <text evidence="2">The sequence shown here is derived from an EMBL/GenBank/DDBJ whole genome shotgun (WGS) entry which is preliminary data.</text>
</comment>
<protein>
    <submittedName>
        <fullName evidence="2">DUF1835 domain-containing protein</fullName>
    </submittedName>
</protein>